<accession>A0A420I4K9</accession>
<dbReference type="EMBL" id="MCFK01001759">
    <property type="protein sequence ID" value="RKF64637.1"/>
    <property type="molecule type" value="Genomic_DNA"/>
</dbReference>
<dbReference type="Proteomes" id="UP000286134">
    <property type="component" value="Unassembled WGS sequence"/>
</dbReference>
<keyword evidence="2" id="KW-1185">Reference proteome</keyword>
<dbReference type="AlphaFoldDB" id="A0A420I4K9"/>
<name>A0A420I4K9_9PEZI</name>
<gene>
    <name evidence="1" type="ORF">OnM2_017056</name>
</gene>
<feature type="non-terminal residue" evidence="1">
    <location>
        <position position="1"/>
    </location>
</feature>
<comment type="caution">
    <text evidence="1">The sequence shown here is derived from an EMBL/GenBank/DDBJ whole genome shotgun (WGS) entry which is preliminary data.</text>
</comment>
<evidence type="ECO:0000313" key="2">
    <source>
        <dbReference type="Proteomes" id="UP000286134"/>
    </source>
</evidence>
<organism evidence="1 2">
    <name type="scientific">Erysiphe neolycopersici</name>
    <dbReference type="NCBI Taxonomy" id="212602"/>
    <lineage>
        <taxon>Eukaryota</taxon>
        <taxon>Fungi</taxon>
        <taxon>Dikarya</taxon>
        <taxon>Ascomycota</taxon>
        <taxon>Pezizomycotina</taxon>
        <taxon>Leotiomycetes</taxon>
        <taxon>Erysiphales</taxon>
        <taxon>Erysiphaceae</taxon>
        <taxon>Erysiphe</taxon>
    </lineage>
</organism>
<sequence length="180" mass="20946">PVSSSHSDIDLILNKKYLWTDNWARITISWVYDTWIYMRINSLALSPEIHQFFCLIKQGSEYHKTQFKEYDFLILHRSKVGISQSYRQQHKGGSQLGFRQRIPPIPSGTLIEIDDNQIEDSVLVSKKNVDNGKYKDVNAFETNNAAEWDEEPVSRGKRLDQNDMSVFEEKAEKVSKIFSV</sequence>
<evidence type="ECO:0000313" key="1">
    <source>
        <dbReference type="EMBL" id="RKF64637.1"/>
    </source>
</evidence>
<protein>
    <submittedName>
        <fullName evidence="1">Uncharacterized protein</fullName>
    </submittedName>
</protein>
<reference evidence="1 2" key="1">
    <citation type="journal article" date="2018" name="BMC Genomics">
        <title>Comparative genome analyses reveal sequence features reflecting distinct modes of host-adaptation between dicot and monocot powdery mildew.</title>
        <authorList>
            <person name="Wu Y."/>
            <person name="Ma X."/>
            <person name="Pan Z."/>
            <person name="Kale S.D."/>
            <person name="Song Y."/>
            <person name="King H."/>
            <person name="Zhang Q."/>
            <person name="Presley C."/>
            <person name="Deng X."/>
            <person name="Wei C.I."/>
            <person name="Xiao S."/>
        </authorList>
    </citation>
    <scope>NUCLEOTIDE SEQUENCE [LARGE SCALE GENOMIC DNA]</scope>
    <source>
        <strain evidence="1">UMSG2</strain>
    </source>
</reference>
<proteinExistence type="predicted"/>